<evidence type="ECO:0000256" key="1">
    <source>
        <dbReference type="ARBA" id="ARBA00007626"/>
    </source>
</evidence>
<dbReference type="Pfam" id="PF13041">
    <property type="entry name" value="PPR_2"/>
    <property type="match status" value="1"/>
</dbReference>
<evidence type="ECO:0000313" key="5">
    <source>
        <dbReference type="EnsemblPlants" id="Kaladp0081s0302.1.v1.1.CDS.1"/>
    </source>
</evidence>
<name>A0A7N0UTF6_KALFE</name>
<feature type="region of interest" description="Disordered" evidence="4">
    <location>
        <begin position="273"/>
        <end position="303"/>
    </location>
</feature>
<dbReference type="Proteomes" id="UP000594263">
    <property type="component" value="Unplaced"/>
</dbReference>
<dbReference type="InterPro" id="IPR011990">
    <property type="entry name" value="TPR-like_helical_dom_sf"/>
</dbReference>
<evidence type="ECO:0008006" key="7">
    <source>
        <dbReference type="Google" id="ProtNLM"/>
    </source>
</evidence>
<dbReference type="EnsemblPlants" id="Kaladp0081s0302.1.v1.1">
    <property type="protein sequence ID" value="Kaladp0081s0302.1.v1.1.CDS.1"/>
    <property type="gene ID" value="Kaladp0081s0302.v1.1"/>
</dbReference>
<dbReference type="PANTHER" id="PTHR47447">
    <property type="entry name" value="OS03G0856100 PROTEIN"/>
    <property type="match status" value="1"/>
</dbReference>
<dbReference type="AlphaFoldDB" id="A0A7N0UTF6"/>
<dbReference type="PROSITE" id="PS51375">
    <property type="entry name" value="PPR"/>
    <property type="match status" value="3"/>
</dbReference>
<feature type="compositionally biased region" description="Polar residues" evidence="4">
    <location>
        <begin position="334"/>
        <end position="349"/>
    </location>
</feature>
<proteinExistence type="inferred from homology"/>
<dbReference type="NCBIfam" id="TIGR00756">
    <property type="entry name" value="PPR"/>
    <property type="match status" value="3"/>
</dbReference>
<dbReference type="PANTHER" id="PTHR47447:SF28">
    <property type="entry name" value="PENTACOTRIPEPTIDE-REPEAT REGION OF PRORP DOMAIN-CONTAINING PROTEIN"/>
    <property type="match status" value="1"/>
</dbReference>
<feature type="compositionally biased region" description="Basic and acidic residues" evidence="4">
    <location>
        <begin position="531"/>
        <end position="540"/>
    </location>
</feature>
<feature type="repeat" description="PPR" evidence="3">
    <location>
        <begin position="578"/>
        <end position="612"/>
    </location>
</feature>
<dbReference type="Pfam" id="PF01535">
    <property type="entry name" value="PPR"/>
    <property type="match status" value="1"/>
</dbReference>
<keyword evidence="2" id="KW-0677">Repeat</keyword>
<protein>
    <recommendedName>
        <fullName evidence="7">Pentatricopeptide repeat-containing protein</fullName>
    </recommendedName>
</protein>
<evidence type="ECO:0000256" key="2">
    <source>
        <dbReference type="ARBA" id="ARBA00022737"/>
    </source>
</evidence>
<dbReference type="InterPro" id="IPR002885">
    <property type="entry name" value="PPR_rpt"/>
</dbReference>
<evidence type="ECO:0000256" key="3">
    <source>
        <dbReference type="PROSITE-ProRule" id="PRU00708"/>
    </source>
</evidence>
<feature type="region of interest" description="Disordered" evidence="4">
    <location>
        <begin position="318"/>
        <end position="387"/>
    </location>
</feature>
<reference evidence="5" key="1">
    <citation type="submission" date="2021-01" db="UniProtKB">
        <authorList>
            <consortium name="EnsemblPlants"/>
        </authorList>
    </citation>
    <scope>IDENTIFICATION</scope>
</reference>
<organism evidence="5 6">
    <name type="scientific">Kalanchoe fedtschenkoi</name>
    <name type="common">Lavender scallops</name>
    <name type="synonym">South American air plant</name>
    <dbReference type="NCBI Taxonomy" id="63787"/>
    <lineage>
        <taxon>Eukaryota</taxon>
        <taxon>Viridiplantae</taxon>
        <taxon>Streptophyta</taxon>
        <taxon>Embryophyta</taxon>
        <taxon>Tracheophyta</taxon>
        <taxon>Spermatophyta</taxon>
        <taxon>Magnoliopsida</taxon>
        <taxon>eudicotyledons</taxon>
        <taxon>Gunneridae</taxon>
        <taxon>Pentapetalae</taxon>
        <taxon>Saxifragales</taxon>
        <taxon>Crassulaceae</taxon>
        <taxon>Kalanchoe</taxon>
    </lineage>
</organism>
<feature type="region of interest" description="Disordered" evidence="4">
    <location>
        <begin position="531"/>
        <end position="559"/>
    </location>
</feature>
<feature type="region of interest" description="Disordered" evidence="4">
    <location>
        <begin position="682"/>
        <end position="701"/>
    </location>
</feature>
<feature type="compositionally biased region" description="Polar residues" evidence="4">
    <location>
        <begin position="544"/>
        <end position="557"/>
    </location>
</feature>
<comment type="similarity">
    <text evidence="1">Belongs to the PPR family. P subfamily.</text>
</comment>
<evidence type="ECO:0000313" key="6">
    <source>
        <dbReference type="Proteomes" id="UP000594263"/>
    </source>
</evidence>
<feature type="repeat" description="PPR" evidence="3">
    <location>
        <begin position="648"/>
        <end position="682"/>
    </location>
</feature>
<accession>A0A7N0UTF6</accession>
<sequence>MIRISTTIKRSTIVAASSTLSPSKLRQRNDSSNLITARSLNTYHHPFPYYGDPAGSFQADPTPRRYAHRFGHHLSPDCGPFHPGVKGRDPRLGFQFRGEYSPYPVGLFCRCCGCQQFVVVNYGGNQGWNPNVGGYWGVVVQGNGFVDRGIGYDGGCGWSQTRGDYIRNNTVGGGGSFDGRSIGYENSNRPYGENVSNFMRNPNEAWGRDTSVIDPNVAQQRKDSGVVDNERRRGHQITGVEEQKIAHEGYRWPQDGFRWRNNNFVENEGRDRNFWSQSRNTGNGYGPEQSVHRGNGYMDQKNGNASWDLAKSVYDGGRIGGQPQNLTVDERRMNSNAVSGGYRQTTQSPRIFDGRGNDSNPGSDERNWSVNLQSGSDYSQAGVRGSHQHENLNRAYNENLIGFQPNTKKLHGQEFNVNRNNGFYQSFNAPYSGEGGPVFQENKVVKQDTGNVSYDQTKDMRNIYDPLPRFVGDEQPASPNRISAQNNQMQNVNDKGSDGVSLPPAKVLDVAHDSKDAAGRCQRIINILENEDNHRSKESDSGIVPQSRNGCTTNPVSLSKGGESVDAKAMFSDMSDQGVTPFNTLVDALAKMQKCKEAKELLLLMKERGGMPDVGTYNSLMECFFREGNIKELEEVFCSMERDGVKANVESYNIMIKGYEKHGMLDDATKVHRRMFQKGVRPSEIPIGTPASKGGEGRLEL</sequence>
<feature type="repeat" description="PPR" evidence="3">
    <location>
        <begin position="613"/>
        <end position="647"/>
    </location>
</feature>
<keyword evidence="6" id="KW-1185">Reference proteome</keyword>
<dbReference type="Gene3D" id="1.25.40.10">
    <property type="entry name" value="Tetratricopeptide repeat domain"/>
    <property type="match status" value="1"/>
</dbReference>
<evidence type="ECO:0000256" key="4">
    <source>
        <dbReference type="SAM" id="MobiDB-lite"/>
    </source>
</evidence>
<feature type="compositionally biased region" description="Polar residues" evidence="4">
    <location>
        <begin position="357"/>
        <end position="379"/>
    </location>
</feature>
<dbReference type="Gramene" id="Kaladp0081s0302.1.v1.1">
    <property type="protein sequence ID" value="Kaladp0081s0302.1.v1.1.CDS.1"/>
    <property type="gene ID" value="Kaladp0081s0302.v1.1"/>
</dbReference>